<evidence type="ECO:0000259" key="8">
    <source>
        <dbReference type="PROSITE" id="PS50885"/>
    </source>
</evidence>
<dbReference type="InterPro" id="IPR050428">
    <property type="entry name" value="TCS_sensor_his_kinase"/>
</dbReference>
<evidence type="ECO:0000256" key="1">
    <source>
        <dbReference type="ARBA" id="ARBA00000085"/>
    </source>
</evidence>
<evidence type="ECO:0000256" key="6">
    <source>
        <dbReference type="ARBA" id="ARBA00023012"/>
    </source>
</evidence>
<evidence type="ECO:0000313" key="9">
    <source>
        <dbReference type="EMBL" id="MCU6696599.1"/>
    </source>
</evidence>
<comment type="caution">
    <text evidence="9">The sequence shown here is derived from an EMBL/GenBank/DDBJ whole genome shotgun (WGS) entry which is preliminary data.</text>
</comment>
<dbReference type="Pfam" id="PF00672">
    <property type="entry name" value="HAMP"/>
    <property type="match status" value="1"/>
</dbReference>
<keyword evidence="4" id="KW-0808">Transferase</keyword>
<organism evidence="9 10">
    <name type="scientific">Laedolimicola ammoniilytica</name>
    <dbReference type="NCBI Taxonomy" id="2981771"/>
    <lineage>
        <taxon>Bacteria</taxon>
        <taxon>Bacillati</taxon>
        <taxon>Bacillota</taxon>
        <taxon>Clostridia</taxon>
        <taxon>Lachnospirales</taxon>
        <taxon>Lachnospiraceae</taxon>
        <taxon>Laedolimicola</taxon>
    </lineage>
</organism>
<keyword evidence="7" id="KW-0812">Transmembrane</keyword>
<feature type="transmembrane region" description="Helical" evidence="7">
    <location>
        <begin position="371"/>
        <end position="391"/>
    </location>
</feature>
<keyword evidence="10" id="KW-1185">Reference proteome</keyword>
<dbReference type="RefSeq" id="WP_158363025.1">
    <property type="nucleotide sequence ID" value="NZ_JAOQKC010000007.1"/>
</dbReference>
<dbReference type="CDD" id="cd06225">
    <property type="entry name" value="HAMP"/>
    <property type="match status" value="1"/>
</dbReference>
<feature type="transmembrane region" description="Helical" evidence="7">
    <location>
        <begin position="545"/>
        <end position="568"/>
    </location>
</feature>
<name>A0ABT2RWA8_9FIRM</name>
<sequence length="891" mass="99686">MNKGLRRLLLVIWVVAGIYAGWQGIQKNTVSLDSLLGFCTAAEGRTISGWYEGKDTVIARIEKSGAISGTYRFRTVKKSVMYNIRGMAAGDTYTYMLRDKKDAYTGELLSQELVVLDFNNHFRKEKKVFTLTPEENHTFGWINASGDTITLISTDKNETQAIRSSYEFGAVLDDTLSLKNTRTYPLKTGEGVYKAMGNSTNLVYISDSGKVYFANEETVYEVYPARTLETLMYPTFIAYAESGYIYLGEHESGDISRLNLTDGSEETLLGGSSPFGGSSVYTPRDIVSMSMSGLNTFTALVKNGQDTGFHFLVSEDGNGTVLNSLRYGAVALIWFILKQWLVYAAIALVAVLMMSVFSSAIRGGHTIMERLLSATVPLLALTMILFGYISFQYYGGAIDENFEKQVMDEGNMLAALFGQESFQEIEYPYDYSTEAYRYLSQQLATRELYTRVLYYESGQIYVGVDKNSPCFYPGEILMNLPAEDLYKRAALTGESVNGVIEDQQGRRLVCITPVGGLSGETVYLLETGVYTANVSAYTANYVKDFAVVCAAFLVIVLVMLMVLFYRILAPIGEIKREMQLFADGDRSIRIRSTSEDELTGITQVFNKMADDINVQIVSLERLSETYYHFVPPSMIGLLGQDNLASLTLGSSVKGNFAVMNVRLYPEESLSIEQKESLMNRFFSTVNRFAKQSEIVSIIDDANLQSIMLICKEGAEAAATAALTILARIDAENRLYGADGQLDVAFVVDQTDVFFGICGDEERYIPVVLAPEFEKILEHTEFLRSMGSRFLMTEEAGEKLGSAARYARRYVGRLKTEELDIGFVDMYDEKGADEVRVMKQSQHAFDKAMELYEKGFYYEAKNLYARVLRENPGDMAAKYYIFRCEALQAEEQ</sequence>
<dbReference type="EMBL" id="JAOQKC010000007">
    <property type="protein sequence ID" value="MCU6696599.1"/>
    <property type="molecule type" value="Genomic_DNA"/>
</dbReference>
<keyword evidence="7" id="KW-1133">Transmembrane helix</keyword>
<dbReference type="SUPFAM" id="SSF101898">
    <property type="entry name" value="NHL repeat"/>
    <property type="match status" value="1"/>
</dbReference>
<keyword evidence="5" id="KW-0418">Kinase</keyword>
<keyword evidence="7" id="KW-0472">Membrane</keyword>
<dbReference type="PROSITE" id="PS50885">
    <property type="entry name" value="HAMP"/>
    <property type="match status" value="1"/>
</dbReference>
<gene>
    <name evidence="9" type="ORF">OCV63_06775</name>
</gene>
<comment type="catalytic activity">
    <reaction evidence="1">
        <text>ATP + protein L-histidine = ADP + protein N-phospho-L-histidine.</text>
        <dbReference type="EC" id="2.7.13.3"/>
    </reaction>
</comment>
<dbReference type="Proteomes" id="UP001652461">
    <property type="component" value="Unassembled WGS sequence"/>
</dbReference>
<feature type="transmembrane region" description="Helical" evidence="7">
    <location>
        <begin position="340"/>
        <end position="359"/>
    </location>
</feature>
<evidence type="ECO:0000256" key="4">
    <source>
        <dbReference type="ARBA" id="ARBA00022679"/>
    </source>
</evidence>
<evidence type="ECO:0000256" key="2">
    <source>
        <dbReference type="ARBA" id="ARBA00012438"/>
    </source>
</evidence>
<dbReference type="Gene3D" id="6.10.340.10">
    <property type="match status" value="1"/>
</dbReference>
<dbReference type="SMART" id="SM00304">
    <property type="entry name" value="HAMP"/>
    <property type="match status" value="1"/>
</dbReference>
<protein>
    <recommendedName>
        <fullName evidence="2">histidine kinase</fullName>
        <ecNumber evidence="2">2.7.13.3</ecNumber>
    </recommendedName>
</protein>
<dbReference type="PANTHER" id="PTHR45436">
    <property type="entry name" value="SENSOR HISTIDINE KINASE YKOH"/>
    <property type="match status" value="1"/>
</dbReference>
<keyword evidence="3" id="KW-0597">Phosphoprotein</keyword>
<dbReference type="InterPro" id="IPR003660">
    <property type="entry name" value="HAMP_dom"/>
</dbReference>
<dbReference type="PANTHER" id="PTHR45436:SF5">
    <property type="entry name" value="SENSOR HISTIDINE KINASE TRCS"/>
    <property type="match status" value="1"/>
</dbReference>
<feature type="domain" description="HAMP" evidence="8">
    <location>
        <begin position="565"/>
        <end position="617"/>
    </location>
</feature>
<evidence type="ECO:0000256" key="3">
    <source>
        <dbReference type="ARBA" id="ARBA00022553"/>
    </source>
</evidence>
<evidence type="ECO:0000256" key="5">
    <source>
        <dbReference type="ARBA" id="ARBA00022777"/>
    </source>
</evidence>
<accession>A0ABT2RWA8</accession>
<dbReference type="EC" id="2.7.13.3" evidence="2"/>
<proteinExistence type="predicted"/>
<dbReference type="SUPFAM" id="SSF158472">
    <property type="entry name" value="HAMP domain-like"/>
    <property type="match status" value="1"/>
</dbReference>
<evidence type="ECO:0000256" key="7">
    <source>
        <dbReference type="SAM" id="Phobius"/>
    </source>
</evidence>
<evidence type="ECO:0000313" key="10">
    <source>
        <dbReference type="Proteomes" id="UP001652461"/>
    </source>
</evidence>
<keyword evidence="6" id="KW-0902">Two-component regulatory system</keyword>
<reference evidence="9 10" key="1">
    <citation type="journal article" date="2021" name="ISME Commun">
        <title>Automated analysis of genomic sequences facilitates high-throughput and comprehensive description of bacteria.</title>
        <authorList>
            <person name="Hitch T.C.A."/>
        </authorList>
    </citation>
    <scope>NUCLEOTIDE SEQUENCE [LARGE SCALE GENOMIC DNA]</scope>
    <source>
        <strain evidence="9 10">Sanger_04</strain>
    </source>
</reference>